<dbReference type="AlphaFoldDB" id="A0A916XXH4"/>
<reference evidence="1" key="2">
    <citation type="submission" date="2020-09" db="EMBL/GenBank/DDBJ databases">
        <authorList>
            <person name="Sun Q."/>
            <person name="Zhou Y."/>
        </authorList>
    </citation>
    <scope>NUCLEOTIDE SEQUENCE</scope>
    <source>
        <strain evidence="1">CGMCC 1.12506</strain>
    </source>
</reference>
<gene>
    <name evidence="1" type="ORF">GCM10011343_07600</name>
</gene>
<evidence type="ECO:0000313" key="2">
    <source>
        <dbReference type="Proteomes" id="UP000625735"/>
    </source>
</evidence>
<dbReference type="InterPro" id="IPR046219">
    <property type="entry name" value="DUF6252"/>
</dbReference>
<organism evidence="1 2">
    <name type="scientific">Flavobacterium orientale</name>
    <dbReference type="NCBI Taxonomy" id="1756020"/>
    <lineage>
        <taxon>Bacteria</taxon>
        <taxon>Pseudomonadati</taxon>
        <taxon>Bacteroidota</taxon>
        <taxon>Flavobacteriia</taxon>
        <taxon>Flavobacteriales</taxon>
        <taxon>Flavobacteriaceae</taxon>
        <taxon>Flavobacterium</taxon>
    </lineage>
</organism>
<dbReference type="Proteomes" id="UP000625735">
    <property type="component" value="Unassembled WGS sequence"/>
</dbReference>
<proteinExistence type="predicted"/>
<name>A0A916XXH4_9FLAO</name>
<sequence>MKKIISLFVLAFLFNSCEEDVKFSNPAVQGKLDNVLWRAIDFQATTDLSGALTLNAYTSNQELNLKTPSKNPGVYVLGENSARSASFTTNFSGETLIYSTGSGIGGDGEIVITEFDGANNTVTGTFRFNAVNIENNPLGGELLNMQNGVFYKIPVFAAQ</sequence>
<evidence type="ECO:0000313" key="1">
    <source>
        <dbReference type="EMBL" id="GGD19544.1"/>
    </source>
</evidence>
<keyword evidence="2" id="KW-1185">Reference proteome</keyword>
<dbReference type="EMBL" id="BMFG01000002">
    <property type="protein sequence ID" value="GGD19544.1"/>
    <property type="molecule type" value="Genomic_DNA"/>
</dbReference>
<dbReference type="RefSeq" id="WP_188361201.1">
    <property type="nucleotide sequence ID" value="NZ_BMFG01000002.1"/>
</dbReference>
<reference evidence="1" key="1">
    <citation type="journal article" date="2014" name="Int. J. Syst. Evol. Microbiol.">
        <title>Complete genome sequence of Corynebacterium casei LMG S-19264T (=DSM 44701T), isolated from a smear-ripened cheese.</title>
        <authorList>
            <consortium name="US DOE Joint Genome Institute (JGI-PGF)"/>
            <person name="Walter F."/>
            <person name="Albersmeier A."/>
            <person name="Kalinowski J."/>
            <person name="Ruckert C."/>
        </authorList>
    </citation>
    <scope>NUCLEOTIDE SEQUENCE</scope>
    <source>
        <strain evidence="1">CGMCC 1.12506</strain>
    </source>
</reference>
<protein>
    <submittedName>
        <fullName evidence="1">Uncharacterized protein</fullName>
    </submittedName>
</protein>
<comment type="caution">
    <text evidence="1">The sequence shown here is derived from an EMBL/GenBank/DDBJ whole genome shotgun (WGS) entry which is preliminary data.</text>
</comment>
<dbReference type="Pfam" id="PF19765">
    <property type="entry name" value="DUF6252"/>
    <property type="match status" value="1"/>
</dbReference>
<accession>A0A916XXH4</accession>